<dbReference type="GO" id="GO:0008999">
    <property type="term" value="F:protein-N-terminal-alanine acetyltransferase activity"/>
    <property type="evidence" value="ECO:0007669"/>
    <property type="project" value="TreeGrafter"/>
</dbReference>
<dbReference type="GO" id="GO:0005737">
    <property type="term" value="C:cytoplasm"/>
    <property type="evidence" value="ECO:0007669"/>
    <property type="project" value="TreeGrafter"/>
</dbReference>
<dbReference type="Pfam" id="PF13302">
    <property type="entry name" value="Acetyltransf_3"/>
    <property type="match status" value="1"/>
</dbReference>
<dbReference type="PROSITE" id="PS51186">
    <property type="entry name" value="GNAT"/>
    <property type="match status" value="1"/>
</dbReference>
<dbReference type="InterPro" id="IPR016181">
    <property type="entry name" value="Acyl_CoA_acyltransferase"/>
</dbReference>
<gene>
    <name evidence="2" type="ORF">ABW06_20550</name>
</gene>
<dbReference type="eggNOG" id="COG1670">
    <property type="taxonomic scope" value="Bacteria"/>
</dbReference>
<dbReference type="Gene3D" id="3.40.630.30">
    <property type="match status" value="1"/>
</dbReference>
<evidence type="ECO:0000259" key="1">
    <source>
        <dbReference type="PROSITE" id="PS51186"/>
    </source>
</evidence>
<dbReference type="EMBL" id="LDZF01000027">
    <property type="protein sequence ID" value="KMK11581.1"/>
    <property type="molecule type" value="Genomic_DNA"/>
</dbReference>
<dbReference type="InterPro" id="IPR051908">
    <property type="entry name" value="Ribosomal_N-acetyltransferase"/>
</dbReference>
<dbReference type="NCBIfam" id="NF007539">
    <property type="entry name" value="PRK10151.1"/>
    <property type="match status" value="1"/>
</dbReference>
<dbReference type="InterPro" id="IPR000182">
    <property type="entry name" value="GNAT_dom"/>
</dbReference>
<reference evidence="2 3" key="1">
    <citation type="submission" date="2015-05" db="EMBL/GenBank/DDBJ databases">
        <title>Genome sequences of Pluralibacter gergoviae.</title>
        <authorList>
            <person name="Greninger A.L."/>
            <person name="Miller S."/>
        </authorList>
    </citation>
    <scope>NUCLEOTIDE SEQUENCE [LARGE SCALE GENOMIC DNA]</scope>
    <source>
        <strain evidence="2 3">JS81F13</strain>
    </source>
</reference>
<proteinExistence type="predicted"/>
<dbReference type="Proteomes" id="UP000036196">
    <property type="component" value="Unassembled WGS sequence"/>
</dbReference>
<feature type="domain" description="N-acetyltransferase" evidence="1">
    <location>
        <begin position="18"/>
        <end position="179"/>
    </location>
</feature>
<dbReference type="PANTHER" id="PTHR43441">
    <property type="entry name" value="RIBOSOMAL-PROTEIN-SERINE ACETYLTRANSFERASE"/>
    <property type="match status" value="1"/>
</dbReference>
<sequence length="190" mass="21530">MHAKIPPDIESIQVSDAITLYAANECFVSDLYQLVLENRDWLQQSLDWPQHVSSEDDSRQNMLSNVMLHQRGYAKMFVIVCEGDMAGVLSFNAIEPQNKAGYIGYWLDEQRQGKGILSACLQAFINYYAEKGEVRRFVIKCRTANAASNRVAQRNGFALEGCLRQAEYLNGAFHDQNIYARIVDNTPARS</sequence>
<name>A0A0J5KVJ9_PLUGE</name>
<accession>A0A0J5KVJ9</accession>
<protein>
    <submittedName>
        <fullName evidence="2">Ribosomal-protein-serine acetyltransferase</fullName>
    </submittedName>
</protein>
<keyword evidence="2" id="KW-0808">Transferase</keyword>
<dbReference type="AlphaFoldDB" id="A0A0J5KVJ9"/>
<dbReference type="STRING" id="61647.LG71_17640"/>
<dbReference type="CDD" id="cd04301">
    <property type="entry name" value="NAT_SF"/>
    <property type="match status" value="1"/>
</dbReference>
<organism evidence="2 3">
    <name type="scientific">Pluralibacter gergoviae</name>
    <name type="common">Enterobacter gergoviae</name>
    <dbReference type="NCBI Taxonomy" id="61647"/>
    <lineage>
        <taxon>Bacteria</taxon>
        <taxon>Pseudomonadati</taxon>
        <taxon>Pseudomonadota</taxon>
        <taxon>Gammaproteobacteria</taxon>
        <taxon>Enterobacterales</taxon>
        <taxon>Enterobacteriaceae</taxon>
        <taxon>Pluralibacter</taxon>
    </lineage>
</organism>
<keyword evidence="3" id="KW-1185">Reference proteome</keyword>
<dbReference type="RefSeq" id="WP_048280378.1">
    <property type="nucleotide sequence ID" value="NZ_LDZF01000027.1"/>
</dbReference>
<comment type="caution">
    <text evidence="2">The sequence shown here is derived from an EMBL/GenBank/DDBJ whole genome shotgun (WGS) entry which is preliminary data.</text>
</comment>
<dbReference type="PATRIC" id="fig|61647.15.peg.2675"/>
<evidence type="ECO:0000313" key="2">
    <source>
        <dbReference type="EMBL" id="KMK11581.1"/>
    </source>
</evidence>
<evidence type="ECO:0000313" key="3">
    <source>
        <dbReference type="Proteomes" id="UP000036196"/>
    </source>
</evidence>
<dbReference type="SUPFAM" id="SSF55729">
    <property type="entry name" value="Acyl-CoA N-acyltransferases (Nat)"/>
    <property type="match status" value="1"/>
</dbReference>
<dbReference type="PANTHER" id="PTHR43441:SF11">
    <property type="entry name" value="RIBOSOMAL-PROTEIN-SERINE ACETYLTRANSFERASE"/>
    <property type="match status" value="1"/>
</dbReference>
<dbReference type="GO" id="GO:1990189">
    <property type="term" value="F:protein N-terminal-serine acetyltransferase activity"/>
    <property type="evidence" value="ECO:0007669"/>
    <property type="project" value="TreeGrafter"/>
</dbReference>